<evidence type="ECO:0000256" key="1">
    <source>
        <dbReference type="SAM" id="MobiDB-lite"/>
    </source>
</evidence>
<dbReference type="InterPro" id="IPR031304">
    <property type="entry name" value="SLT_2"/>
</dbReference>
<dbReference type="SUPFAM" id="SSF53955">
    <property type="entry name" value="Lysozyme-like"/>
    <property type="match status" value="1"/>
</dbReference>
<dbReference type="Pfam" id="PF13406">
    <property type="entry name" value="SLT_2"/>
    <property type="match status" value="1"/>
</dbReference>
<dbReference type="PROSITE" id="PS51257">
    <property type="entry name" value="PROKAR_LIPOPROTEIN"/>
    <property type="match status" value="1"/>
</dbReference>
<dbReference type="PANTHER" id="PTHR30163:SF8">
    <property type="entry name" value="LYTIC MUREIN TRANSGLYCOSYLASE"/>
    <property type="match status" value="1"/>
</dbReference>
<keyword evidence="4" id="KW-0808">Transferase</keyword>
<name>A0ABY4MZ53_9MICO</name>
<dbReference type="Gene3D" id="1.10.530.10">
    <property type="match status" value="1"/>
</dbReference>
<feature type="chain" id="PRO_5046446799" evidence="2">
    <location>
        <begin position="31"/>
        <end position="245"/>
    </location>
</feature>
<keyword evidence="4" id="KW-0328">Glycosyltransferase</keyword>
<dbReference type="GO" id="GO:0016757">
    <property type="term" value="F:glycosyltransferase activity"/>
    <property type="evidence" value="ECO:0007669"/>
    <property type="project" value="UniProtKB-KW"/>
</dbReference>
<gene>
    <name evidence="4" type="ORF">M3M28_04515</name>
</gene>
<protein>
    <submittedName>
        <fullName evidence="4">Lytic murein transglycosylase</fullName>
        <ecNumber evidence="4">2.4.-.-</ecNumber>
    </submittedName>
</protein>
<organism evidence="4">
    <name type="scientific">Gulosibacter sediminis</name>
    <dbReference type="NCBI Taxonomy" id="1729695"/>
    <lineage>
        <taxon>Bacteria</taxon>
        <taxon>Bacillati</taxon>
        <taxon>Actinomycetota</taxon>
        <taxon>Actinomycetes</taxon>
        <taxon>Micrococcales</taxon>
        <taxon>Microbacteriaceae</taxon>
        <taxon>Gulosibacter</taxon>
    </lineage>
</organism>
<dbReference type="EMBL" id="CP097160">
    <property type="protein sequence ID" value="UQN15722.1"/>
    <property type="molecule type" value="Genomic_DNA"/>
</dbReference>
<sequence>MRSAKHRPSRLAAAAATFATALLLSGCAGDAEPSFTERGYPTAPPQELPEAAGTDADVPLTELVDPDWLSATAERTSIDPRVVAAYAGASIRVAQTTPDCGIGWNTLAGIGRVESYHGTIYGSEVADDGSITPPIIGIPLDGTNGTLEIPDTDGGALDADIKWDRAVGPMQFIPSTWAEFGQDANLDGTADPNQLDDAVLTAAVYLCERGGELVSDDGWNTAVSAYNLPVEYARDVAAYARMYAE</sequence>
<feature type="region of interest" description="Disordered" evidence="1">
    <location>
        <begin position="34"/>
        <end position="53"/>
    </location>
</feature>
<feature type="domain" description="Transglycosylase SLT" evidence="3">
    <location>
        <begin position="164"/>
        <end position="210"/>
    </location>
</feature>
<dbReference type="InterPro" id="IPR023346">
    <property type="entry name" value="Lysozyme-like_dom_sf"/>
</dbReference>
<dbReference type="CDD" id="cd13399">
    <property type="entry name" value="Slt35-like"/>
    <property type="match status" value="1"/>
</dbReference>
<dbReference type="EC" id="2.4.-.-" evidence="4"/>
<keyword evidence="2" id="KW-0732">Signal</keyword>
<evidence type="ECO:0000256" key="2">
    <source>
        <dbReference type="SAM" id="SignalP"/>
    </source>
</evidence>
<proteinExistence type="predicted"/>
<accession>A0ABY4MZ53</accession>
<feature type="signal peptide" evidence="2">
    <location>
        <begin position="1"/>
        <end position="30"/>
    </location>
</feature>
<evidence type="ECO:0000313" key="4">
    <source>
        <dbReference type="EMBL" id="UQN15722.1"/>
    </source>
</evidence>
<evidence type="ECO:0000259" key="3">
    <source>
        <dbReference type="Pfam" id="PF13406"/>
    </source>
</evidence>
<dbReference type="PANTHER" id="PTHR30163">
    <property type="entry name" value="MEMBRANE-BOUND LYTIC MUREIN TRANSGLYCOSYLASE B"/>
    <property type="match status" value="1"/>
</dbReference>
<reference evidence="4" key="1">
    <citation type="submission" date="2022-05" db="EMBL/GenBank/DDBJ databases">
        <title>Complete genome sequence of toluene-degrading Gulosibacter sediminis strain ACHW.36C.</title>
        <authorList>
            <person name="Wai A.C."/>
            <person name="Lai G.K."/>
            <person name="Griffin S.D."/>
            <person name="Leung F.C."/>
        </authorList>
    </citation>
    <scope>NUCLEOTIDE SEQUENCE [LARGE SCALE GENOMIC DNA]</scope>
    <source>
        <strain evidence="4">ACHW.36C</strain>
    </source>
</reference>
<dbReference type="InterPro" id="IPR043426">
    <property type="entry name" value="MltB-like"/>
</dbReference>